<dbReference type="GO" id="GO:0030145">
    <property type="term" value="F:manganese ion binding"/>
    <property type="evidence" value="ECO:0007669"/>
    <property type="project" value="InterPro"/>
</dbReference>
<keyword evidence="15" id="KW-0031">Aminopeptidase</keyword>
<keyword evidence="16" id="KW-1185">Reference proteome</keyword>
<evidence type="ECO:0000256" key="12">
    <source>
        <dbReference type="ARBA" id="ARBA00081411"/>
    </source>
</evidence>
<dbReference type="EC" id="3.4.11.9" evidence="4"/>
<feature type="domain" description="Aminopeptidase P N-terminal" evidence="14">
    <location>
        <begin position="6"/>
        <end position="140"/>
    </location>
</feature>
<dbReference type="SUPFAM" id="SSF53092">
    <property type="entry name" value="Creatinase/prolidase N-terminal domain"/>
    <property type="match status" value="1"/>
</dbReference>
<keyword evidence="7" id="KW-0378">Hydrolase</keyword>
<comment type="catalytic activity">
    <reaction evidence="1">
        <text>Release of any N-terminal amino acid, including proline, that is linked to proline, even from a dipeptide or tripeptide.</text>
        <dbReference type="EC" id="3.4.11.9"/>
    </reaction>
</comment>
<evidence type="ECO:0000256" key="2">
    <source>
        <dbReference type="ARBA" id="ARBA00001936"/>
    </source>
</evidence>
<dbReference type="Pfam" id="PF00557">
    <property type="entry name" value="Peptidase_M24"/>
    <property type="match status" value="1"/>
</dbReference>
<dbReference type="InterPro" id="IPR052433">
    <property type="entry name" value="X-Pro_dipept-like"/>
</dbReference>
<evidence type="ECO:0000256" key="7">
    <source>
        <dbReference type="ARBA" id="ARBA00022801"/>
    </source>
</evidence>
<evidence type="ECO:0000256" key="1">
    <source>
        <dbReference type="ARBA" id="ARBA00001424"/>
    </source>
</evidence>
<dbReference type="InterPro" id="IPR000994">
    <property type="entry name" value="Pept_M24"/>
</dbReference>
<dbReference type="InterPro" id="IPR007865">
    <property type="entry name" value="Aminopep_P_N"/>
</dbReference>
<evidence type="ECO:0000256" key="11">
    <source>
        <dbReference type="ARBA" id="ARBA00075356"/>
    </source>
</evidence>
<dbReference type="GO" id="GO:0005829">
    <property type="term" value="C:cytosol"/>
    <property type="evidence" value="ECO:0007669"/>
    <property type="project" value="TreeGrafter"/>
</dbReference>
<dbReference type="PROSITE" id="PS00491">
    <property type="entry name" value="PROLINE_PEPTIDASE"/>
    <property type="match status" value="1"/>
</dbReference>
<dbReference type="SUPFAM" id="SSF55920">
    <property type="entry name" value="Creatinase/aminopeptidase"/>
    <property type="match status" value="1"/>
</dbReference>
<dbReference type="SMART" id="SM01011">
    <property type="entry name" value="AMP_N"/>
    <property type="match status" value="1"/>
</dbReference>
<evidence type="ECO:0000256" key="5">
    <source>
        <dbReference type="ARBA" id="ARBA00022670"/>
    </source>
</evidence>
<dbReference type="PANTHER" id="PTHR43226:SF4">
    <property type="entry name" value="XAA-PRO AMINOPEPTIDASE 3"/>
    <property type="match status" value="1"/>
</dbReference>
<evidence type="ECO:0000256" key="3">
    <source>
        <dbReference type="ARBA" id="ARBA00008766"/>
    </source>
</evidence>
<evidence type="ECO:0000256" key="10">
    <source>
        <dbReference type="ARBA" id="ARBA00069363"/>
    </source>
</evidence>
<dbReference type="AlphaFoldDB" id="A0A179BH84"/>
<name>A0A179BH84_ACIFR</name>
<dbReference type="GO" id="GO:0070006">
    <property type="term" value="F:metalloaminopeptidase activity"/>
    <property type="evidence" value="ECO:0007669"/>
    <property type="project" value="InterPro"/>
</dbReference>
<dbReference type="PANTHER" id="PTHR43226">
    <property type="entry name" value="XAA-PRO AMINOPEPTIDASE 3"/>
    <property type="match status" value="1"/>
</dbReference>
<organism evidence="15 16">
    <name type="scientific">Acidithiobacillus ferrooxidans</name>
    <name type="common">Thiobacillus ferrooxidans</name>
    <dbReference type="NCBI Taxonomy" id="920"/>
    <lineage>
        <taxon>Bacteria</taxon>
        <taxon>Pseudomonadati</taxon>
        <taxon>Pseudomonadota</taxon>
        <taxon>Acidithiobacillia</taxon>
        <taxon>Acidithiobacillales</taxon>
        <taxon>Acidithiobacillaceae</taxon>
        <taxon>Acidithiobacillus</taxon>
    </lineage>
</organism>
<keyword evidence="8" id="KW-0482">Metalloprotease</keyword>
<proteinExistence type="inferred from homology"/>
<keyword evidence="6 13" id="KW-0479">Metal-binding</keyword>
<evidence type="ECO:0000259" key="14">
    <source>
        <dbReference type="SMART" id="SM01011"/>
    </source>
</evidence>
<evidence type="ECO:0000256" key="9">
    <source>
        <dbReference type="ARBA" id="ARBA00023211"/>
    </source>
</evidence>
<evidence type="ECO:0000256" key="6">
    <source>
        <dbReference type="ARBA" id="ARBA00022723"/>
    </source>
</evidence>
<evidence type="ECO:0000256" key="4">
    <source>
        <dbReference type="ARBA" id="ARBA00012574"/>
    </source>
</evidence>
<dbReference type="EMBL" id="LVXZ01000106">
    <property type="protein sequence ID" value="OAP91062.1"/>
    <property type="molecule type" value="Genomic_DNA"/>
</dbReference>
<comment type="caution">
    <text evidence="15">The sequence shown here is derived from an EMBL/GenBank/DDBJ whole genome shotgun (WGS) entry which is preliminary data.</text>
</comment>
<dbReference type="InterPro" id="IPR029149">
    <property type="entry name" value="Creatin/AminoP/Spt16_N"/>
</dbReference>
<evidence type="ECO:0000256" key="8">
    <source>
        <dbReference type="ARBA" id="ARBA00023049"/>
    </source>
</evidence>
<keyword evidence="9" id="KW-0464">Manganese</keyword>
<protein>
    <recommendedName>
        <fullName evidence="10">Xaa-Pro aminopeptidase</fullName>
        <ecNumber evidence="4">3.4.11.9</ecNumber>
    </recommendedName>
    <alternativeName>
        <fullName evidence="11">Aminopeptidase P II</fullName>
    </alternativeName>
    <alternativeName>
        <fullName evidence="12">X-Pro aminopeptidase</fullName>
    </alternativeName>
</protein>
<dbReference type="Proteomes" id="UP000078302">
    <property type="component" value="Unassembled WGS sequence"/>
</dbReference>
<dbReference type="GO" id="GO:0006508">
    <property type="term" value="P:proteolysis"/>
    <property type="evidence" value="ECO:0007669"/>
    <property type="project" value="UniProtKB-KW"/>
</dbReference>
<dbReference type="Pfam" id="PF05195">
    <property type="entry name" value="AMP_N"/>
    <property type="match status" value="1"/>
</dbReference>
<dbReference type="FunFam" id="3.90.230.10:FF:000002">
    <property type="entry name" value="Xaa-Pro aminopeptidase 3"/>
    <property type="match status" value="1"/>
</dbReference>
<comment type="cofactor">
    <cofactor evidence="2">
        <name>Mn(2+)</name>
        <dbReference type="ChEBI" id="CHEBI:29035"/>
    </cofactor>
</comment>
<comment type="similarity">
    <text evidence="3 13">Belongs to the peptidase M24B family.</text>
</comment>
<keyword evidence="5" id="KW-0645">Protease</keyword>
<evidence type="ECO:0000313" key="16">
    <source>
        <dbReference type="Proteomes" id="UP000078302"/>
    </source>
</evidence>
<accession>A0A179BH84</accession>
<dbReference type="OrthoDB" id="5288399at2"/>
<dbReference type="InterPro" id="IPR036005">
    <property type="entry name" value="Creatinase/aminopeptidase-like"/>
</dbReference>
<dbReference type="Gene3D" id="3.90.230.10">
    <property type="entry name" value="Creatinase/methionine aminopeptidase superfamily"/>
    <property type="match status" value="1"/>
</dbReference>
<reference evidence="15 16" key="1">
    <citation type="submission" date="2016-04" db="EMBL/GenBank/DDBJ databases">
        <title>Acidithiobacillus ferrooxidans genome sequencing and assembly.</title>
        <authorList>
            <person name="Zhou Z."/>
        </authorList>
    </citation>
    <scope>NUCLEOTIDE SEQUENCE [LARGE SCALE GENOMIC DNA]</scope>
    <source>
        <strain evidence="15 16">BY0502</strain>
    </source>
</reference>
<dbReference type="RefSeq" id="WP_064219187.1">
    <property type="nucleotide sequence ID" value="NZ_LVXZ01000106.1"/>
</dbReference>
<evidence type="ECO:0000256" key="13">
    <source>
        <dbReference type="RuleBase" id="RU000590"/>
    </source>
</evidence>
<dbReference type="CDD" id="cd01087">
    <property type="entry name" value="Prolidase"/>
    <property type="match status" value="1"/>
</dbReference>
<evidence type="ECO:0000313" key="15">
    <source>
        <dbReference type="EMBL" id="OAP91062.1"/>
    </source>
</evidence>
<dbReference type="Gene3D" id="3.40.350.10">
    <property type="entry name" value="Creatinase/prolidase N-terminal domain"/>
    <property type="match status" value="1"/>
</dbReference>
<dbReference type="InterPro" id="IPR001131">
    <property type="entry name" value="Peptidase_M24B_aminopep-P_CS"/>
</dbReference>
<gene>
    <name evidence="15" type="ORF">A4H96_08455</name>
</gene>
<sequence length="448" mass="49531">MPKLNLPRPDYSARRRHLMQKMSAAGVAIIPTAIPKSRNSDVQYPFRGDSDFLYLTGFVEPEAVLVLVPGHADGEQILFCRPRDSERETWEGRRAGLEGALEQCRVDRCLSIHDLNDILPQLLENRELLFYPMGQSTDFDARVMHWRNVAKSKIRQGVRYPLEVVDVAELIHEMRLFKDSAEIEILRAAVGISGAGHRHAMRQCQPGMLEYELAAEIEHVFHRLGSPSVAYPSIVGGGANGCILHYTENDAELRDGDLVLIDAGAEVGAYAGDITRTLPVNGVFSPAQREIYEVVLASQEAAIAAMQVGRSVADYHDEAVRVLVDGLLDLKILSGKRDAVIEQGSYKAFYMHRTGHWLGMDVHDVGHYRSADQSWRKLAAGMVLTVEPGLYFSPDNQTVPERWRGIGIRIEDDVLVTANGPDVLSGEVPKGLADVEAMMAAGPGHHGR</sequence>
<dbReference type="NCBIfam" id="NF008131">
    <property type="entry name" value="PRK10879.1"/>
    <property type="match status" value="1"/>
</dbReference>